<feature type="transmembrane region" description="Helical" evidence="1">
    <location>
        <begin position="120"/>
        <end position="141"/>
    </location>
</feature>
<feature type="transmembrane region" description="Helical" evidence="1">
    <location>
        <begin position="226"/>
        <end position="244"/>
    </location>
</feature>
<evidence type="ECO:0000313" key="2">
    <source>
        <dbReference type="EMBL" id="KAI1608016.1"/>
    </source>
</evidence>
<comment type="caution">
    <text evidence="2">The sequence shown here is derived from an EMBL/GenBank/DDBJ whole genome shotgun (WGS) entry which is preliminary data.</text>
</comment>
<protein>
    <submittedName>
        <fullName evidence="2">Uncharacterized protein</fullName>
    </submittedName>
</protein>
<keyword evidence="1" id="KW-1133">Transmembrane helix</keyword>
<reference evidence="2" key="1">
    <citation type="journal article" date="2022" name="bioRxiv">
        <title>Deciphering the potential niche of two novel black yeast fungi from a biological soil crust based on their genomes, phenotypes, and melanin regulation.</title>
        <authorList>
            <consortium name="DOE Joint Genome Institute"/>
            <person name="Carr E.C."/>
            <person name="Barton Q."/>
            <person name="Grambo S."/>
            <person name="Sullivan M."/>
            <person name="Renfro C.M."/>
            <person name="Kuo A."/>
            <person name="Pangilinan J."/>
            <person name="Lipzen A."/>
            <person name="Keymanesh K."/>
            <person name="Savage E."/>
            <person name="Barry K."/>
            <person name="Grigoriev I.V."/>
            <person name="Riekhof W.R."/>
            <person name="Harris S.S."/>
        </authorList>
    </citation>
    <scope>NUCLEOTIDE SEQUENCE</scope>
    <source>
        <strain evidence="2">JF 03-4F</strain>
    </source>
</reference>
<evidence type="ECO:0000313" key="3">
    <source>
        <dbReference type="Proteomes" id="UP001203852"/>
    </source>
</evidence>
<keyword evidence="1" id="KW-0812">Transmembrane</keyword>
<feature type="transmembrane region" description="Helical" evidence="1">
    <location>
        <begin position="147"/>
        <end position="166"/>
    </location>
</feature>
<keyword evidence="3" id="KW-1185">Reference proteome</keyword>
<accession>A0AAN6I8G3</accession>
<dbReference type="AlphaFoldDB" id="A0AAN6I8G3"/>
<proteinExistence type="predicted"/>
<sequence length="277" mass="30979">MHWINKFSNLQLDIVGIIAVLGEGSVTRNAQVTSLSWWSMLPRFLPAPQALLEHDRKYRLPTAPGIVAGAYSGTVKKEINFFAQLLHQRPLDDFEVELVEVVRIKQAKGPSFGPRPFGPLFWVTLLGCAMGAVIIILSAYYDDGFALFSTIMLSMVSCTVGIGTRWDLAFREPKIQAERRGALPRSDVVIYYPNGAMRVVRVEHEEIARLYFQTEHAQYKIEDTPYRTLAVLSTIMLMAGVVSLANASNILQAAFTAAYIVLNGIYWTVSALNPFRH</sequence>
<dbReference type="Proteomes" id="UP001203852">
    <property type="component" value="Unassembled WGS sequence"/>
</dbReference>
<organism evidence="2 3">
    <name type="scientific">Exophiala viscosa</name>
    <dbReference type="NCBI Taxonomy" id="2486360"/>
    <lineage>
        <taxon>Eukaryota</taxon>
        <taxon>Fungi</taxon>
        <taxon>Dikarya</taxon>
        <taxon>Ascomycota</taxon>
        <taxon>Pezizomycotina</taxon>
        <taxon>Eurotiomycetes</taxon>
        <taxon>Chaetothyriomycetidae</taxon>
        <taxon>Chaetothyriales</taxon>
        <taxon>Herpotrichiellaceae</taxon>
        <taxon>Exophiala</taxon>
    </lineage>
</organism>
<evidence type="ECO:0000256" key="1">
    <source>
        <dbReference type="SAM" id="Phobius"/>
    </source>
</evidence>
<feature type="transmembrane region" description="Helical" evidence="1">
    <location>
        <begin position="250"/>
        <end position="269"/>
    </location>
</feature>
<gene>
    <name evidence="2" type="ORF">EDD36DRAFT_115362</name>
</gene>
<name>A0AAN6I8G3_9EURO</name>
<keyword evidence="1" id="KW-0472">Membrane</keyword>
<dbReference type="EMBL" id="MU404365">
    <property type="protein sequence ID" value="KAI1608016.1"/>
    <property type="molecule type" value="Genomic_DNA"/>
</dbReference>